<feature type="region of interest" description="Disordered" evidence="1">
    <location>
        <begin position="1"/>
        <end position="37"/>
    </location>
</feature>
<gene>
    <name evidence="2" type="ORF">KCU98_g1827</name>
</gene>
<evidence type="ECO:0000313" key="2">
    <source>
        <dbReference type="EMBL" id="KAG9989518.1"/>
    </source>
</evidence>
<keyword evidence="3" id="KW-1185">Reference proteome</keyword>
<name>A0A9P8G2K4_AURME</name>
<dbReference type="EMBL" id="JAHFXS010000077">
    <property type="protein sequence ID" value="KAG9989518.1"/>
    <property type="molecule type" value="Genomic_DNA"/>
</dbReference>
<organism evidence="2 3">
    <name type="scientific">Aureobasidium melanogenum</name>
    <name type="common">Aureobasidium pullulans var. melanogenum</name>
    <dbReference type="NCBI Taxonomy" id="46634"/>
    <lineage>
        <taxon>Eukaryota</taxon>
        <taxon>Fungi</taxon>
        <taxon>Dikarya</taxon>
        <taxon>Ascomycota</taxon>
        <taxon>Pezizomycotina</taxon>
        <taxon>Dothideomycetes</taxon>
        <taxon>Dothideomycetidae</taxon>
        <taxon>Dothideales</taxon>
        <taxon>Saccotheciaceae</taxon>
        <taxon>Aureobasidium</taxon>
    </lineage>
</organism>
<feature type="compositionally biased region" description="Low complexity" evidence="1">
    <location>
        <begin position="12"/>
        <end position="22"/>
    </location>
</feature>
<reference evidence="2" key="1">
    <citation type="journal article" date="2021" name="J Fungi (Basel)">
        <title>Virulence traits and population genomics of the black yeast Aureobasidium melanogenum.</title>
        <authorList>
            <person name="Cernosa A."/>
            <person name="Sun X."/>
            <person name="Gostincar C."/>
            <person name="Fang C."/>
            <person name="Gunde-Cimerman N."/>
            <person name="Song Z."/>
        </authorList>
    </citation>
    <scope>NUCLEOTIDE SEQUENCE</scope>
    <source>
        <strain evidence="2">EXF-9298</strain>
    </source>
</reference>
<comment type="caution">
    <text evidence="2">The sequence shown here is derived from an EMBL/GenBank/DDBJ whole genome shotgun (WGS) entry which is preliminary data.</text>
</comment>
<feature type="non-terminal residue" evidence="2">
    <location>
        <position position="81"/>
    </location>
</feature>
<evidence type="ECO:0000256" key="1">
    <source>
        <dbReference type="SAM" id="MobiDB-lite"/>
    </source>
</evidence>
<reference evidence="2" key="2">
    <citation type="submission" date="2021-08" db="EMBL/GenBank/DDBJ databases">
        <authorList>
            <person name="Gostincar C."/>
            <person name="Sun X."/>
            <person name="Song Z."/>
            <person name="Gunde-Cimerman N."/>
        </authorList>
    </citation>
    <scope>NUCLEOTIDE SEQUENCE</scope>
    <source>
        <strain evidence="2">EXF-9298</strain>
    </source>
</reference>
<protein>
    <submittedName>
        <fullName evidence="2">Uncharacterized protein</fullName>
    </submittedName>
</protein>
<dbReference type="AlphaFoldDB" id="A0A9P8G2K4"/>
<accession>A0A9P8G2K4</accession>
<proteinExistence type="predicted"/>
<sequence length="81" mass="8695">MGAAASSLSGVPAARAGRRSSPSPLPPSSAPSEYTQRAIEWQQLRQNHGPSSPEFTTFAHRAYTLAALEGRTREGQLPPRH</sequence>
<evidence type="ECO:0000313" key="3">
    <source>
        <dbReference type="Proteomes" id="UP000729357"/>
    </source>
</evidence>
<dbReference type="Proteomes" id="UP000729357">
    <property type="component" value="Unassembled WGS sequence"/>
</dbReference>